<dbReference type="AlphaFoldDB" id="A0A9Q0B8T5"/>
<evidence type="ECO:0000256" key="1">
    <source>
        <dbReference type="SAM" id="MobiDB-lite"/>
    </source>
</evidence>
<evidence type="ECO:0000313" key="2">
    <source>
        <dbReference type="EMBL" id="KAI6778112.1"/>
    </source>
</evidence>
<feature type="region of interest" description="Disordered" evidence="1">
    <location>
        <begin position="156"/>
        <end position="191"/>
    </location>
</feature>
<dbReference type="Proteomes" id="UP001055219">
    <property type="component" value="Unassembled WGS sequence"/>
</dbReference>
<reference evidence="2" key="1">
    <citation type="journal article" date="2021" name="J Fungi (Basel)">
        <title>Genomic and Metabolomic Analyses of the Marine Fungus Emericellopsis cladophorae: Insights into Saltwater Adaptability Mechanisms and Its Biosynthetic Potential.</title>
        <authorList>
            <person name="Goncalves M.F.M."/>
            <person name="Hilario S."/>
            <person name="Van de Peer Y."/>
            <person name="Esteves A.C."/>
            <person name="Alves A."/>
        </authorList>
    </citation>
    <scope>NUCLEOTIDE SEQUENCE</scope>
    <source>
        <strain evidence="2">MUM 19.33</strain>
    </source>
</reference>
<sequence>MDASSPQATSRTAFALEPIPANIIASNEIKRRDVNIDAGRLCVGCSEIDDQVLLGGFERGAVVGVSSEVESFAVKLALQTLARGLHDGALHNALIITPRPRAEVLLALRDALTAALGTMTDANARKEAIRGYMDKIQLAGVFDMDGAWEALAELDRPVPPPAVPTPEIDDSQDDDNDDGDEGAPSPDRSPDMIIITHTGVLLTSLFMHRSSSAAHTTWQLLSSHLRYLARTLPSSPLIFLLNSTSSPEVERGAHHTQPAQVDQTQRSVFNPPTIPGYSTLLARRNKPTFGLVFAQMLDLHVLCTNVPRTVADVERGPTGSTVTIVEVLLDDMGVWEKGRDGKDRNHREQRWGAVDLKEGHLVNAFGKREEKIYGDLRLAAGFGGPRV</sequence>
<proteinExistence type="predicted"/>
<feature type="compositionally biased region" description="Acidic residues" evidence="1">
    <location>
        <begin position="167"/>
        <end position="181"/>
    </location>
</feature>
<organism evidence="2 3">
    <name type="scientific">Emericellopsis cladophorae</name>
    <dbReference type="NCBI Taxonomy" id="2686198"/>
    <lineage>
        <taxon>Eukaryota</taxon>
        <taxon>Fungi</taxon>
        <taxon>Dikarya</taxon>
        <taxon>Ascomycota</taxon>
        <taxon>Pezizomycotina</taxon>
        <taxon>Sordariomycetes</taxon>
        <taxon>Hypocreomycetidae</taxon>
        <taxon>Hypocreales</taxon>
        <taxon>Bionectriaceae</taxon>
        <taxon>Emericellopsis</taxon>
    </lineage>
</organism>
<keyword evidence="3" id="KW-1185">Reference proteome</keyword>
<evidence type="ECO:0000313" key="3">
    <source>
        <dbReference type="Proteomes" id="UP001055219"/>
    </source>
</evidence>
<dbReference type="RefSeq" id="XP_051358968.1">
    <property type="nucleotide sequence ID" value="XM_051510116.1"/>
</dbReference>
<dbReference type="EMBL" id="JAGIXG020000082">
    <property type="protein sequence ID" value="KAI6778112.1"/>
    <property type="molecule type" value="Genomic_DNA"/>
</dbReference>
<dbReference type="OrthoDB" id="336321at2759"/>
<protein>
    <submittedName>
        <fullName evidence="2">Uncharacterized protein</fullName>
    </submittedName>
</protein>
<comment type="caution">
    <text evidence="2">The sequence shown here is derived from an EMBL/GenBank/DDBJ whole genome shotgun (WGS) entry which is preliminary data.</text>
</comment>
<accession>A0A9Q0B8T5</accession>
<gene>
    <name evidence="2" type="ORF">J7T54_001533</name>
</gene>
<name>A0A9Q0B8T5_9HYPO</name>
<dbReference type="GeneID" id="75828050"/>
<reference evidence="2" key="2">
    <citation type="submission" date="2022-07" db="EMBL/GenBank/DDBJ databases">
        <authorList>
            <person name="Goncalves M.F.M."/>
            <person name="Hilario S."/>
            <person name="Van De Peer Y."/>
            <person name="Esteves A.C."/>
            <person name="Alves A."/>
        </authorList>
    </citation>
    <scope>NUCLEOTIDE SEQUENCE</scope>
    <source>
        <strain evidence="2">MUM 19.33</strain>
    </source>
</reference>